<comment type="caution">
    <text evidence="3">The sequence shown here is derived from an EMBL/GenBank/DDBJ whole genome shotgun (WGS) entry which is preliminary data.</text>
</comment>
<gene>
    <name evidence="3" type="ORF">RHSIM_Rhsim11G0183300</name>
</gene>
<feature type="region of interest" description="Disordered" evidence="1">
    <location>
        <begin position="1"/>
        <end position="47"/>
    </location>
</feature>
<keyword evidence="2" id="KW-0812">Transmembrane</keyword>
<accession>A0A834LA87</accession>
<evidence type="ECO:0000256" key="2">
    <source>
        <dbReference type="SAM" id="Phobius"/>
    </source>
</evidence>
<name>A0A834LA87_RHOSS</name>
<dbReference type="Proteomes" id="UP000626092">
    <property type="component" value="Unassembled WGS sequence"/>
</dbReference>
<dbReference type="OrthoDB" id="10377332at2759"/>
<keyword evidence="2" id="KW-1133">Transmembrane helix</keyword>
<dbReference type="PRINTS" id="PR01217">
    <property type="entry name" value="PRICHEXTENSN"/>
</dbReference>
<feature type="compositionally biased region" description="Pro residues" evidence="1">
    <location>
        <begin position="17"/>
        <end position="47"/>
    </location>
</feature>
<dbReference type="AlphaFoldDB" id="A0A834LA87"/>
<organism evidence="3 4">
    <name type="scientific">Rhododendron simsii</name>
    <name type="common">Sims's rhododendron</name>
    <dbReference type="NCBI Taxonomy" id="118357"/>
    <lineage>
        <taxon>Eukaryota</taxon>
        <taxon>Viridiplantae</taxon>
        <taxon>Streptophyta</taxon>
        <taxon>Embryophyta</taxon>
        <taxon>Tracheophyta</taxon>
        <taxon>Spermatophyta</taxon>
        <taxon>Magnoliopsida</taxon>
        <taxon>eudicotyledons</taxon>
        <taxon>Gunneridae</taxon>
        <taxon>Pentapetalae</taxon>
        <taxon>asterids</taxon>
        <taxon>Ericales</taxon>
        <taxon>Ericaceae</taxon>
        <taxon>Ericoideae</taxon>
        <taxon>Rhodoreae</taxon>
        <taxon>Rhododendron</taxon>
    </lineage>
</organism>
<feature type="compositionally biased region" description="Polar residues" evidence="1">
    <location>
        <begin position="192"/>
        <end position="212"/>
    </location>
</feature>
<protein>
    <submittedName>
        <fullName evidence="3">Uncharacterized protein</fullName>
    </submittedName>
</protein>
<feature type="compositionally biased region" description="Low complexity" evidence="1">
    <location>
        <begin position="1"/>
        <end position="16"/>
    </location>
</feature>
<keyword evidence="2" id="KW-0472">Membrane</keyword>
<feature type="compositionally biased region" description="Basic residues" evidence="1">
    <location>
        <begin position="168"/>
        <end position="179"/>
    </location>
</feature>
<feature type="region of interest" description="Disordered" evidence="1">
    <location>
        <begin position="160"/>
        <end position="232"/>
    </location>
</feature>
<dbReference type="EMBL" id="WJXA01000011">
    <property type="protein sequence ID" value="KAF7126877.1"/>
    <property type="molecule type" value="Genomic_DNA"/>
</dbReference>
<proteinExistence type="predicted"/>
<evidence type="ECO:0000313" key="3">
    <source>
        <dbReference type="EMBL" id="KAF7126877.1"/>
    </source>
</evidence>
<keyword evidence="4" id="KW-1185">Reference proteome</keyword>
<evidence type="ECO:0000256" key="1">
    <source>
        <dbReference type="SAM" id="MobiDB-lite"/>
    </source>
</evidence>
<reference evidence="3" key="1">
    <citation type="submission" date="2019-11" db="EMBL/GenBank/DDBJ databases">
        <authorList>
            <person name="Liu Y."/>
            <person name="Hou J."/>
            <person name="Li T.-Q."/>
            <person name="Guan C.-H."/>
            <person name="Wu X."/>
            <person name="Wu H.-Z."/>
            <person name="Ling F."/>
            <person name="Zhang R."/>
            <person name="Shi X.-G."/>
            <person name="Ren J.-P."/>
            <person name="Chen E.-F."/>
            <person name="Sun J.-M."/>
        </authorList>
    </citation>
    <scope>NUCLEOTIDE SEQUENCE</scope>
    <source>
        <strain evidence="3">Adult_tree_wgs_1</strain>
        <tissue evidence="3">Leaves</tissue>
    </source>
</reference>
<sequence>MENSETATPSPLTANPAPAPAPPTTNPTPAPPTANPTPAPPTANPAPAPLTANLASIANSFRFLLYATIPLSVLIAILHCSGYIHPTNPFALPRAFNFMAPAPEPMVSMLEPTASPPGDDFTAPVLHELFVPPVLEPTASPPISHELYVRPTVYDFTPSAESYNPTARKIRPGRSKHPPATRNKIGECPTQPAKNKTSESPTLPGESPTSITLAPHTTPKAGFGVVRIGSGT</sequence>
<feature type="transmembrane region" description="Helical" evidence="2">
    <location>
        <begin position="63"/>
        <end position="84"/>
    </location>
</feature>
<evidence type="ECO:0000313" key="4">
    <source>
        <dbReference type="Proteomes" id="UP000626092"/>
    </source>
</evidence>